<evidence type="ECO:0000313" key="4">
    <source>
        <dbReference type="Proteomes" id="UP001610444"/>
    </source>
</evidence>
<accession>A0ABR4JQ21</accession>
<dbReference type="Gene3D" id="1.20.1250.20">
    <property type="entry name" value="MFS general substrate transporter like domains"/>
    <property type="match status" value="1"/>
</dbReference>
<dbReference type="RefSeq" id="XP_070894945.1">
    <property type="nucleotide sequence ID" value="XM_071037010.1"/>
</dbReference>
<proteinExistence type="predicted"/>
<name>A0ABR4JQ21_9EURO</name>
<keyword evidence="4" id="KW-1185">Reference proteome</keyword>
<protein>
    <recommendedName>
        <fullName evidence="2">Major facilitator superfamily (MFS) profile domain-containing protein</fullName>
    </recommendedName>
</protein>
<comment type="subcellular location">
    <subcellularLocation>
        <location evidence="1">Membrane</location>
        <topology evidence="1">Multi-pass membrane protein</topology>
    </subcellularLocation>
</comment>
<reference evidence="3 4" key="1">
    <citation type="submission" date="2024-07" db="EMBL/GenBank/DDBJ databases">
        <title>Section-level genome sequencing and comparative genomics of Aspergillus sections Usti and Cavernicolus.</title>
        <authorList>
            <consortium name="Lawrence Berkeley National Laboratory"/>
            <person name="Nybo J.L."/>
            <person name="Vesth T.C."/>
            <person name="Theobald S."/>
            <person name="Frisvad J.C."/>
            <person name="Larsen T.O."/>
            <person name="Kjaerboelling I."/>
            <person name="Rothschild-Mancinelli K."/>
            <person name="Lyhne E.K."/>
            <person name="Kogle M.E."/>
            <person name="Barry K."/>
            <person name="Clum A."/>
            <person name="Na H."/>
            <person name="Ledsgaard L."/>
            <person name="Lin J."/>
            <person name="Lipzen A."/>
            <person name="Kuo A."/>
            <person name="Riley R."/>
            <person name="Mondo S."/>
            <person name="LaButti K."/>
            <person name="Haridas S."/>
            <person name="Pangalinan J."/>
            <person name="Salamov A.A."/>
            <person name="Simmons B.A."/>
            <person name="Magnuson J.K."/>
            <person name="Chen J."/>
            <person name="Drula E."/>
            <person name="Henrissat B."/>
            <person name="Wiebenga A."/>
            <person name="Lubbers R.J."/>
            <person name="Gomes A.C."/>
            <person name="Macurrencykelacurrency M.R."/>
            <person name="Stajich J."/>
            <person name="Grigoriev I.V."/>
            <person name="Mortensen U.H."/>
            <person name="De vries R.P."/>
            <person name="Baker S.E."/>
            <person name="Andersen M.R."/>
        </authorList>
    </citation>
    <scope>NUCLEOTIDE SEQUENCE [LARGE SCALE GENOMIC DNA]</scope>
    <source>
        <strain evidence="3 4">CBS 756.74</strain>
    </source>
</reference>
<feature type="domain" description="Major facilitator superfamily (MFS) profile" evidence="2">
    <location>
        <begin position="1"/>
        <end position="141"/>
    </location>
</feature>
<sequence length="141" mass="15171">MGAIFLGTLLAGLDIIHLSNDLKQAVTALAGHSPTRNPRHNQQFPPSRRRRLVRQRLFPPRRQLLPYVGKAIQIPRRTSPLLASVLIFLAGGIVAATAPNNSAIIVGRTLRGWGCSGTLGGSVLMTSHVAGLKLRPMLIGM</sequence>
<dbReference type="SUPFAM" id="SSF103473">
    <property type="entry name" value="MFS general substrate transporter"/>
    <property type="match status" value="1"/>
</dbReference>
<comment type="caution">
    <text evidence="3">The sequence shown here is derived from an EMBL/GenBank/DDBJ whole genome shotgun (WGS) entry which is preliminary data.</text>
</comment>
<evidence type="ECO:0000259" key="2">
    <source>
        <dbReference type="PROSITE" id="PS50850"/>
    </source>
</evidence>
<evidence type="ECO:0000313" key="3">
    <source>
        <dbReference type="EMBL" id="KAL2842134.1"/>
    </source>
</evidence>
<dbReference type="InterPro" id="IPR020846">
    <property type="entry name" value="MFS_dom"/>
</dbReference>
<gene>
    <name evidence="3" type="ORF">BJX68DRAFT_168445</name>
</gene>
<dbReference type="Proteomes" id="UP001610444">
    <property type="component" value="Unassembled WGS sequence"/>
</dbReference>
<dbReference type="EMBL" id="JBFXLR010000053">
    <property type="protein sequence ID" value="KAL2842134.1"/>
    <property type="molecule type" value="Genomic_DNA"/>
</dbReference>
<evidence type="ECO:0000256" key="1">
    <source>
        <dbReference type="ARBA" id="ARBA00004141"/>
    </source>
</evidence>
<organism evidence="3 4">
    <name type="scientific">Aspergillus pseudodeflectus</name>
    <dbReference type="NCBI Taxonomy" id="176178"/>
    <lineage>
        <taxon>Eukaryota</taxon>
        <taxon>Fungi</taxon>
        <taxon>Dikarya</taxon>
        <taxon>Ascomycota</taxon>
        <taxon>Pezizomycotina</taxon>
        <taxon>Eurotiomycetes</taxon>
        <taxon>Eurotiomycetidae</taxon>
        <taxon>Eurotiales</taxon>
        <taxon>Aspergillaceae</taxon>
        <taxon>Aspergillus</taxon>
        <taxon>Aspergillus subgen. Nidulantes</taxon>
    </lineage>
</organism>
<dbReference type="PROSITE" id="PS50850">
    <property type="entry name" value="MFS"/>
    <property type="match status" value="1"/>
</dbReference>
<dbReference type="GeneID" id="98152174"/>
<dbReference type="InterPro" id="IPR036259">
    <property type="entry name" value="MFS_trans_sf"/>
</dbReference>